<dbReference type="PANTHER" id="PTHR10083">
    <property type="entry name" value="KUNITZ-TYPE PROTEASE INHIBITOR-RELATED"/>
    <property type="match status" value="1"/>
</dbReference>
<keyword evidence="4" id="KW-0732">Signal</keyword>
<feature type="signal peptide" evidence="4">
    <location>
        <begin position="1"/>
        <end position="19"/>
    </location>
</feature>
<dbReference type="PROSITE" id="PS00280">
    <property type="entry name" value="BPTI_KUNITZ_1"/>
    <property type="match status" value="1"/>
</dbReference>
<dbReference type="Pfam" id="PF00014">
    <property type="entry name" value="Kunitz_BPTI"/>
    <property type="match status" value="1"/>
</dbReference>
<evidence type="ECO:0000256" key="3">
    <source>
        <dbReference type="ARBA" id="ARBA00023157"/>
    </source>
</evidence>
<evidence type="ECO:0000256" key="1">
    <source>
        <dbReference type="ARBA" id="ARBA00022690"/>
    </source>
</evidence>
<dbReference type="FunFam" id="4.10.410.10:FF:000020">
    <property type="entry name" value="Collagen, type VI, alpha 3"/>
    <property type="match status" value="1"/>
</dbReference>
<dbReference type="PANTHER" id="PTHR10083:SF374">
    <property type="entry name" value="BPTI_KUNITZ INHIBITOR DOMAIN-CONTAINING PROTEIN"/>
    <property type="match status" value="1"/>
</dbReference>
<dbReference type="SUPFAM" id="SSF57362">
    <property type="entry name" value="BPTI-like"/>
    <property type="match status" value="1"/>
</dbReference>
<dbReference type="OrthoDB" id="4473401at2759"/>
<sequence>MKFLAIFCLVCALFSLSSAGKYPVCDLPVSANGPVNKKCVNYVPKYTYDAQYNICRRFIYGGCGGNANRFDTLSQCEAKCKF</sequence>
<organism evidence="6 7">
    <name type="scientific">Drosophila willistoni</name>
    <name type="common">Fruit fly</name>
    <dbReference type="NCBI Taxonomy" id="7260"/>
    <lineage>
        <taxon>Eukaryota</taxon>
        <taxon>Metazoa</taxon>
        <taxon>Ecdysozoa</taxon>
        <taxon>Arthropoda</taxon>
        <taxon>Hexapoda</taxon>
        <taxon>Insecta</taxon>
        <taxon>Pterygota</taxon>
        <taxon>Neoptera</taxon>
        <taxon>Endopterygota</taxon>
        <taxon>Diptera</taxon>
        <taxon>Brachycera</taxon>
        <taxon>Muscomorpha</taxon>
        <taxon>Ephydroidea</taxon>
        <taxon>Drosophilidae</taxon>
        <taxon>Drosophila</taxon>
        <taxon>Sophophora</taxon>
    </lineage>
</organism>
<dbReference type="Gene3D" id="4.10.410.10">
    <property type="entry name" value="Pancreatic trypsin inhibitor Kunitz domain"/>
    <property type="match status" value="1"/>
</dbReference>
<feature type="chain" id="PRO_5006387418" description="BPTI/Kunitz inhibitor domain-containing protein" evidence="4">
    <location>
        <begin position="20"/>
        <end position="82"/>
    </location>
</feature>
<dbReference type="KEGG" id="dwi:26528769"/>
<keyword evidence="7" id="KW-1185">Reference proteome</keyword>
<keyword evidence="2" id="KW-0722">Serine protease inhibitor</keyword>
<accession>A0A0Q9X2L1</accession>
<evidence type="ECO:0000313" key="7">
    <source>
        <dbReference type="Proteomes" id="UP000007798"/>
    </source>
</evidence>
<feature type="domain" description="BPTI/Kunitz inhibitor" evidence="5">
    <location>
        <begin position="25"/>
        <end position="80"/>
    </location>
</feature>
<evidence type="ECO:0000313" key="6">
    <source>
        <dbReference type="EMBL" id="KRF98460.1"/>
    </source>
</evidence>
<dbReference type="Proteomes" id="UP000007798">
    <property type="component" value="Unassembled WGS sequence"/>
</dbReference>
<dbReference type="EMBL" id="CH963857">
    <property type="protein sequence ID" value="KRF98460.1"/>
    <property type="molecule type" value="Genomic_DNA"/>
</dbReference>
<evidence type="ECO:0000256" key="4">
    <source>
        <dbReference type="SAM" id="SignalP"/>
    </source>
</evidence>
<keyword evidence="1" id="KW-0646">Protease inhibitor</keyword>
<reference evidence="6 7" key="1">
    <citation type="journal article" date="2007" name="Nature">
        <title>Evolution of genes and genomes on the Drosophila phylogeny.</title>
        <authorList>
            <consortium name="Drosophila 12 Genomes Consortium"/>
            <person name="Clark A.G."/>
            <person name="Eisen M.B."/>
            <person name="Smith D.R."/>
            <person name="Bergman C.M."/>
            <person name="Oliver B."/>
            <person name="Markow T.A."/>
            <person name="Kaufman T.C."/>
            <person name="Kellis M."/>
            <person name="Gelbart W."/>
            <person name="Iyer V.N."/>
            <person name="Pollard D.A."/>
            <person name="Sackton T.B."/>
            <person name="Larracuente A.M."/>
            <person name="Singh N.D."/>
            <person name="Abad J.P."/>
            <person name="Abt D.N."/>
            <person name="Adryan B."/>
            <person name="Aguade M."/>
            <person name="Akashi H."/>
            <person name="Anderson W.W."/>
            <person name="Aquadro C.F."/>
            <person name="Ardell D.H."/>
            <person name="Arguello R."/>
            <person name="Artieri C.G."/>
            <person name="Barbash D.A."/>
            <person name="Barker D."/>
            <person name="Barsanti P."/>
            <person name="Batterham P."/>
            <person name="Batzoglou S."/>
            <person name="Begun D."/>
            <person name="Bhutkar A."/>
            <person name="Blanco E."/>
            <person name="Bosak S.A."/>
            <person name="Bradley R.K."/>
            <person name="Brand A.D."/>
            <person name="Brent M.R."/>
            <person name="Brooks A.N."/>
            <person name="Brown R.H."/>
            <person name="Butlin R.K."/>
            <person name="Caggese C."/>
            <person name="Calvi B.R."/>
            <person name="Bernardo de Carvalho A."/>
            <person name="Caspi A."/>
            <person name="Castrezana S."/>
            <person name="Celniker S.E."/>
            <person name="Chang J.L."/>
            <person name="Chapple C."/>
            <person name="Chatterji S."/>
            <person name="Chinwalla A."/>
            <person name="Civetta A."/>
            <person name="Clifton S.W."/>
            <person name="Comeron J.M."/>
            <person name="Costello J.C."/>
            <person name="Coyne J.A."/>
            <person name="Daub J."/>
            <person name="David R.G."/>
            <person name="Delcher A.L."/>
            <person name="Delehaunty K."/>
            <person name="Do C.B."/>
            <person name="Ebling H."/>
            <person name="Edwards K."/>
            <person name="Eickbush T."/>
            <person name="Evans J.D."/>
            <person name="Filipski A."/>
            <person name="Findeiss S."/>
            <person name="Freyhult E."/>
            <person name="Fulton L."/>
            <person name="Fulton R."/>
            <person name="Garcia A.C."/>
            <person name="Gardiner A."/>
            <person name="Garfield D.A."/>
            <person name="Garvin B.E."/>
            <person name="Gibson G."/>
            <person name="Gilbert D."/>
            <person name="Gnerre S."/>
            <person name="Godfrey J."/>
            <person name="Good R."/>
            <person name="Gotea V."/>
            <person name="Gravely B."/>
            <person name="Greenberg A.J."/>
            <person name="Griffiths-Jones S."/>
            <person name="Gross S."/>
            <person name="Guigo R."/>
            <person name="Gustafson E.A."/>
            <person name="Haerty W."/>
            <person name="Hahn M.W."/>
            <person name="Halligan D.L."/>
            <person name="Halpern A.L."/>
            <person name="Halter G.M."/>
            <person name="Han M.V."/>
            <person name="Heger A."/>
            <person name="Hillier L."/>
            <person name="Hinrichs A.S."/>
            <person name="Holmes I."/>
            <person name="Hoskins R.A."/>
            <person name="Hubisz M.J."/>
            <person name="Hultmark D."/>
            <person name="Huntley M.A."/>
            <person name="Jaffe D.B."/>
            <person name="Jagadeeshan S."/>
            <person name="Jeck W.R."/>
            <person name="Johnson J."/>
            <person name="Jones C.D."/>
            <person name="Jordan W.C."/>
            <person name="Karpen G.H."/>
            <person name="Kataoka E."/>
            <person name="Keightley P.D."/>
            <person name="Kheradpour P."/>
            <person name="Kirkness E.F."/>
            <person name="Koerich L.B."/>
            <person name="Kristiansen K."/>
            <person name="Kudrna D."/>
            <person name="Kulathinal R.J."/>
            <person name="Kumar S."/>
            <person name="Kwok R."/>
            <person name="Lander E."/>
            <person name="Langley C.H."/>
            <person name="Lapoint R."/>
            <person name="Lazzaro B.P."/>
            <person name="Lee S.J."/>
            <person name="Levesque L."/>
            <person name="Li R."/>
            <person name="Lin C.F."/>
            <person name="Lin M.F."/>
            <person name="Lindblad-Toh K."/>
            <person name="Llopart A."/>
            <person name="Long M."/>
            <person name="Low L."/>
            <person name="Lozovsky E."/>
            <person name="Lu J."/>
            <person name="Luo M."/>
            <person name="Machado C.A."/>
            <person name="Makalowski W."/>
            <person name="Marzo M."/>
            <person name="Matsuda M."/>
            <person name="Matzkin L."/>
            <person name="McAllister B."/>
            <person name="McBride C.S."/>
            <person name="McKernan B."/>
            <person name="McKernan K."/>
            <person name="Mendez-Lago M."/>
            <person name="Minx P."/>
            <person name="Mollenhauer M.U."/>
            <person name="Montooth K."/>
            <person name="Mount S.M."/>
            <person name="Mu X."/>
            <person name="Myers E."/>
            <person name="Negre B."/>
            <person name="Newfeld S."/>
            <person name="Nielsen R."/>
            <person name="Noor M.A."/>
            <person name="O'Grady P."/>
            <person name="Pachter L."/>
            <person name="Papaceit M."/>
            <person name="Parisi M.J."/>
            <person name="Parisi M."/>
            <person name="Parts L."/>
            <person name="Pedersen J.S."/>
            <person name="Pesole G."/>
            <person name="Phillippy A.M."/>
            <person name="Ponting C.P."/>
            <person name="Pop M."/>
            <person name="Porcelli D."/>
            <person name="Powell J.R."/>
            <person name="Prohaska S."/>
            <person name="Pruitt K."/>
            <person name="Puig M."/>
            <person name="Quesneville H."/>
            <person name="Ram K.R."/>
            <person name="Rand D."/>
            <person name="Rasmussen M.D."/>
            <person name="Reed L.K."/>
            <person name="Reenan R."/>
            <person name="Reily A."/>
            <person name="Remington K.A."/>
            <person name="Rieger T.T."/>
            <person name="Ritchie M.G."/>
            <person name="Robin C."/>
            <person name="Rogers Y.H."/>
            <person name="Rohde C."/>
            <person name="Rozas J."/>
            <person name="Rubenfield M.J."/>
            <person name="Ruiz A."/>
            <person name="Russo S."/>
            <person name="Salzberg S.L."/>
            <person name="Sanchez-Gracia A."/>
            <person name="Saranga D.J."/>
            <person name="Sato H."/>
            <person name="Schaeffer S.W."/>
            <person name="Schatz M.C."/>
            <person name="Schlenke T."/>
            <person name="Schwartz R."/>
            <person name="Segarra C."/>
            <person name="Singh R.S."/>
            <person name="Sirot L."/>
            <person name="Sirota M."/>
            <person name="Sisneros N.B."/>
            <person name="Smith C.D."/>
            <person name="Smith T.F."/>
            <person name="Spieth J."/>
            <person name="Stage D.E."/>
            <person name="Stark A."/>
            <person name="Stephan W."/>
            <person name="Strausberg R.L."/>
            <person name="Strempel S."/>
            <person name="Sturgill D."/>
            <person name="Sutton G."/>
            <person name="Sutton G.G."/>
            <person name="Tao W."/>
            <person name="Teichmann S."/>
            <person name="Tobari Y.N."/>
            <person name="Tomimura Y."/>
            <person name="Tsolas J.M."/>
            <person name="Valente V.L."/>
            <person name="Venter E."/>
            <person name="Venter J.C."/>
            <person name="Vicario S."/>
            <person name="Vieira F.G."/>
            <person name="Vilella A.J."/>
            <person name="Villasante A."/>
            <person name="Walenz B."/>
            <person name="Wang J."/>
            <person name="Wasserman M."/>
            <person name="Watts T."/>
            <person name="Wilson D."/>
            <person name="Wilson R.K."/>
            <person name="Wing R.A."/>
            <person name="Wolfner M.F."/>
            <person name="Wong A."/>
            <person name="Wong G.K."/>
            <person name="Wu C.I."/>
            <person name="Wu G."/>
            <person name="Yamamoto D."/>
            <person name="Yang H.P."/>
            <person name="Yang S.P."/>
            <person name="Yorke J.A."/>
            <person name="Yoshida K."/>
            <person name="Zdobnov E."/>
            <person name="Zhang P."/>
            <person name="Zhang Y."/>
            <person name="Zimin A.V."/>
            <person name="Baldwin J."/>
            <person name="Abdouelleil A."/>
            <person name="Abdulkadir J."/>
            <person name="Abebe A."/>
            <person name="Abera B."/>
            <person name="Abreu J."/>
            <person name="Acer S.C."/>
            <person name="Aftuck L."/>
            <person name="Alexander A."/>
            <person name="An P."/>
            <person name="Anderson E."/>
            <person name="Anderson S."/>
            <person name="Arachi H."/>
            <person name="Azer M."/>
            <person name="Bachantsang P."/>
            <person name="Barry A."/>
            <person name="Bayul T."/>
            <person name="Berlin A."/>
            <person name="Bessette D."/>
            <person name="Bloom T."/>
            <person name="Blye J."/>
            <person name="Boguslavskiy L."/>
            <person name="Bonnet C."/>
            <person name="Boukhgalter B."/>
            <person name="Bourzgui I."/>
            <person name="Brown A."/>
            <person name="Cahill P."/>
            <person name="Channer S."/>
            <person name="Cheshatsang Y."/>
            <person name="Chuda L."/>
            <person name="Citroen M."/>
            <person name="Collymore A."/>
            <person name="Cooke P."/>
            <person name="Costello M."/>
            <person name="D'Aco K."/>
            <person name="Daza R."/>
            <person name="De Haan G."/>
            <person name="DeGray S."/>
            <person name="DeMaso C."/>
            <person name="Dhargay N."/>
            <person name="Dooley K."/>
            <person name="Dooley E."/>
            <person name="Doricent M."/>
            <person name="Dorje P."/>
            <person name="Dorjee K."/>
            <person name="Dupes A."/>
            <person name="Elong R."/>
            <person name="Falk J."/>
            <person name="Farina A."/>
            <person name="Faro S."/>
            <person name="Ferguson D."/>
            <person name="Fisher S."/>
            <person name="Foley C.D."/>
            <person name="Franke A."/>
            <person name="Friedrich D."/>
            <person name="Gadbois L."/>
            <person name="Gearin G."/>
            <person name="Gearin C.R."/>
            <person name="Giannoukos G."/>
            <person name="Goode T."/>
            <person name="Graham J."/>
            <person name="Grandbois E."/>
            <person name="Grewal S."/>
            <person name="Gyaltsen K."/>
            <person name="Hafez N."/>
            <person name="Hagos B."/>
            <person name="Hall J."/>
            <person name="Henson C."/>
            <person name="Hollinger A."/>
            <person name="Honan T."/>
            <person name="Huard M.D."/>
            <person name="Hughes L."/>
            <person name="Hurhula B."/>
            <person name="Husby M.E."/>
            <person name="Kamat A."/>
            <person name="Kanga B."/>
            <person name="Kashin S."/>
            <person name="Khazanovich D."/>
            <person name="Kisner P."/>
            <person name="Lance K."/>
            <person name="Lara M."/>
            <person name="Lee W."/>
            <person name="Lennon N."/>
            <person name="Letendre F."/>
            <person name="LeVine R."/>
            <person name="Lipovsky A."/>
            <person name="Liu X."/>
            <person name="Liu J."/>
            <person name="Liu S."/>
            <person name="Lokyitsang T."/>
            <person name="Lokyitsang Y."/>
            <person name="Lubonja R."/>
            <person name="Lui A."/>
            <person name="MacDonald P."/>
            <person name="Magnisalis V."/>
            <person name="Maru K."/>
            <person name="Matthews C."/>
            <person name="McCusker W."/>
            <person name="McDonough S."/>
            <person name="Mehta T."/>
            <person name="Meldrim J."/>
            <person name="Meneus L."/>
            <person name="Mihai O."/>
            <person name="Mihalev A."/>
            <person name="Mihova T."/>
            <person name="Mittelman R."/>
            <person name="Mlenga V."/>
            <person name="Montmayeur A."/>
            <person name="Mulrain L."/>
            <person name="Navidi A."/>
            <person name="Naylor J."/>
            <person name="Negash T."/>
            <person name="Nguyen T."/>
            <person name="Nguyen N."/>
            <person name="Nicol R."/>
            <person name="Norbu C."/>
            <person name="Norbu N."/>
            <person name="Novod N."/>
            <person name="O'Neill B."/>
            <person name="Osman S."/>
            <person name="Markiewicz E."/>
            <person name="Oyono O.L."/>
            <person name="Patti C."/>
            <person name="Phunkhang P."/>
            <person name="Pierre F."/>
            <person name="Priest M."/>
            <person name="Raghuraman S."/>
            <person name="Rege F."/>
            <person name="Reyes R."/>
            <person name="Rise C."/>
            <person name="Rogov P."/>
            <person name="Ross K."/>
            <person name="Ryan E."/>
            <person name="Settipalli S."/>
            <person name="Shea T."/>
            <person name="Sherpa N."/>
            <person name="Shi L."/>
            <person name="Shih D."/>
            <person name="Sparrow T."/>
            <person name="Spaulding J."/>
            <person name="Stalker J."/>
            <person name="Stange-Thomann N."/>
            <person name="Stavropoulos S."/>
            <person name="Stone C."/>
            <person name="Strader C."/>
            <person name="Tesfaye S."/>
            <person name="Thomson T."/>
            <person name="Thoulutsang Y."/>
            <person name="Thoulutsang D."/>
            <person name="Topham K."/>
            <person name="Topping I."/>
            <person name="Tsamla T."/>
            <person name="Vassiliev H."/>
            <person name="Vo A."/>
            <person name="Wangchuk T."/>
            <person name="Wangdi T."/>
            <person name="Weiand M."/>
            <person name="Wilkinson J."/>
            <person name="Wilson A."/>
            <person name="Yadav S."/>
            <person name="Young G."/>
            <person name="Yu Q."/>
            <person name="Zembek L."/>
            <person name="Zhong D."/>
            <person name="Zimmer A."/>
            <person name="Zwirko Z."/>
            <person name="Jaffe D.B."/>
            <person name="Alvarez P."/>
            <person name="Brockman W."/>
            <person name="Butler J."/>
            <person name="Chin C."/>
            <person name="Gnerre S."/>
            <person name="Grabherr M."/>
            <person name="Kleber M."/>
            <person name="Mauceli E."/>
            <person name="MacCallum I."/>
        </authorList>
    </citation>
    <scope>NUCLEOTIDE SEQUENCE [LARGE SCALE GENOMIC DNA]</scope>
    <source>
        <strain evidence="7">Tucson 14030-0811.24</strain>
    </source>
</reference>
<dbReference type="PROSITE" id="PS50279">
    <property type="entry name" value="BPTI_KUNITZ_2"/>
    <property type="match status" value="1"/>
</dbReference>
<evidence type="ECO:0000259" key="5">
    <source>
        <dbReference type="PROSITE" id="PS50279"/>
    </source>
</evidence>
<dbReference type="InterPro" id="IPR050098">
    <property type="entry name" value="TFPI/VKTCI-like"/>
</dbReference>
<dbReference type="GO" id="GO:0005615">
    <property type="term" value="C:extracellular space"/>
    <property type="evidence" value="ECO:0007669"/>
    <property type="project" value="TreeGrafter"/>
</dbReference>
<dbReference type="PRINTS" id="PR00759">
    <property type="entry name" value="BASICPTASE"/>
</dbReference>
<keyword evidence="3" id="KW-1015">Disulfide bond</keyword>
<protein>
    <recommendedName>
        <fullName evidence="5">BPTI/Kunitz inhibitor domain-containing protein</fullName>
    </recommendedName>
</protein>
<dbReference type="InterPro" id="IPR002223">
    <property type="entry name" value="Kunitz_BPTI"/>
</dbReference>
<dbReference type="InterPro" id="IPR036880">
    <property type="entry name" value="Kunitz_BPTI_sf"/>
</dbReference>
<dbReference type="InParanoid" id="A0A0Q9X2L1"/>
<dbReference type="GO" id="GO:0004867">
    <property type="term" value="F:serine-type endopeptidase inhibitor activity"/>
    <property type="evidence" value="ECO:0007669"/>
    <property type="project" value="UniProtKB-KW"/>
</dbReference>
<dbReference type="AlphaFoldDB" id="A0A0Q9X2L1"/>
<dbReference type="InterPro" id="IPR020901">
    <property type="entry name" value="Prtase_inh_Kunz-CS"/>
</dbReference>
<gene>
    <name evidence="6" type="primary">Dwil\GK26767</name>
    <name evidence="6" type="ORF">Dwil_GK26767</name>
</gene>
<name>A0A0Q9X2L1_DROWI</name>
<proteinExistence type="predicted"/>
<evidence type="ECO:0000256" key="2">
    <source>
        <dbReference type="ARBA" id="ARBA00022900"/>
    </source>
</evidence>
<dbReference type="SMART" id="SM00131">
    <property type="entry name" value="KU"/>
    <property type="match status" value="1"/>
</dbReference>